<dbReference type="EMBL" id="JAWWNJ010000066">
    <property type="protein sequence ID" value="KAK7012222.1"/>
    <property type="molecule type" value="Genomic_DNA"/>
</dbReference>
<comment type="caution">
    <text evidence="1">The sequence shown here is derived from an EMBL/GenBank/DDBJ whole genome shotgun (WGS) entry which is preliminary data.</text>
</comment>
<gene>
    <name evidence="1" type="ORF">R3P38DRAFT_2550851</name>
</gene>
<sequence>MSPKSPAGLELTKERKKLLFFYLEHRPDSNETTFNEWYENEHIPLYLQLPGINSAVRYKSIDSQGAPWLTLFTTSESDNVLQTRVVENENEALAKLGGVSKRTYVHSATFTHPTTELESLPCKYILVVTLEMKTAEAEEDMNRWYDEEHMDLLSKIPGWKQGRRYKLVESNQRGTMADKPVSQYLAIHEFTNSGFASTPEFKHATSTEWRERVMKNADRHARVFELKNKF</sequence>
<name>A0AAW0AGT7_9AGAR</name>
<dbReference type="Gene3D" id="3.30.70.100">
    <property type="match status" value="2"/>
</dbReference>
<protein>
    <recommendedName>
        <fullName evidence="3">EthD domain-containing protein</fullName>
    </recommendedName>
</protein>
<proteinExistence type="predicted"/>
<dbReference type="SUPFAM" id="SSF54909">
    <property type="entry name" value="Dimeric alpha+beta barrel"/>
    <property type="match status" value="2"/>
</dbReference>
<keyword evidence="2" id="KW-1185">Reference proteome</keyword>
<dbReference type="AlphaFoldDB" id="A0AAW0AGT7"/>
<evidence type="ECO:0000313" key="1">
    <source>
        <dbReference type="EMBL" id="KAK7012222.1"/>
    </source>
</evidence>
<dbReference type="Proteomes" id="UP001362999">
    <property type="component" value="Unassembled WGS sequence"/>
</dbReference>
<dbReference type="InterPro" id="IPR011008">
    <property type="entry name" value="Dimeric_a/b-barrel"/>
</dbReference>
<reference evidence="1 2" key="1">
    <citation type="journal article" date="2024" name="J Genomics">
        <title>Draft genome sequencing and assembly of Favolaschia claudopus CIRM-BRFM 2984 isolated from oak limbs.</title>
        <authorList>
            <person name="Navarro D."/>
            <person name="Drula E."/>
            <person name="Chaduli D."/>
            <person name="Cazenave R."/>
            <person name="Ahrendt S."/>
            <person name="Wang J."/>
            <person name="Lipzen A."/>
            <person name="Daum C."/>
            <person name="Barry K."/>
            <person name="Grigoriev I.V."/>
            <person name="Favel A."/>
            <person name="Rosso M.N."/>
            <person name="Martin F."/>
        </authorList>
    </citation>
    <scope>NUCLEOTIDE SEQUENCE [LARGE SCALE GENOMIC DNA]</scope>
    <source>
        <strain evidence="1 2">CIRM-BRFM 2984</strain>
    </source>
</reference>
<accession>A0AAW0AGT7</accession>
<organism evidence="1 2">
    <name type="scientific">Favolaschia claudopus</name>
    <dbReference type="NCBI Taxonomy" id="2862362"/>
    <lineage>
        <taxon>Eukaryota</taxon>
        <taxon>Fungi</taxon>
        <taxon>Dikarya</taxon>
        <taxon>Basidiomycota</taxon>
        <taxon>Agaricomycotina</taxon>
        <taxon>Agaricomycetes</taxon>
        <taxon>Agaricomycetidae</taxon>
        <taxon>Agaricales</taxon>
        <taxon>Marasmiineae</taxon>
        <taxon>Mycenaceae</taxon>
        <taxon>Favolaschia</taxon>
    </lineage>
</organism>
<evidence type="ECO:0008006" key="3">
    <source>
        <dbReference type="Google" id="ProtNLM"/>
    </source>
</evidence>
<evidence type="ECO:0000313" key="2">
    <source>
        <dbReference type="Proteomes" id="UP001362999"/>
    </source>
</evidence>